<evidence type="ECO:0000256" key="1">
    <source>
        <dbReference type="ARBA" id="ARBA00022763"/>
    </source>
</evidence>
<organism evidence="4 5">
    <name type="scientific">Kineosporia mesophila</name>
    <dbReference type="NCBI Taxonomy" id="566012"/>
    <lineage>
        <taxon>Bacteria</taxon>
        <taxon>Bacillati</taxon>
        <taxon>Actinomycetota</taxon>
        <taxon>Actinomycetes</taxon>
        <taxon>Kineosporiales</taxon>
        <taxon>Kineosporiaceae</taxon>
        <taxon>Kineosporia</taxon>
    </lineage>
</organism>
<dbReference type="Proteomes" id="UP001501074">
    <property type="component" value="Unassembled WGS sequence"/>
</dbReference>
<keyword evidence="2" id="KW-0234">DNA repair</keyword>
<dbReference type="InterPro" id="IPR011257">
    <property type="entry name" value="DNA_glycosylase"/>
</dbReference>
<name>A0ABP6Z019_9ACTN</name>
<proteinExistence type="predicted"/>
<comment type="caution">
    <text evidence="4">The sequence shown here is derived from an EMBL/GenBank/DDBJ whole genome shotgun (WGS) entry which is preliminary data.</text>
</comment>
<evidence type="ECO:0000313" key="4">
    <source>
        <dbReference type="EMBL" id="GAA3591489.1"/>
    </source>
</evidence>
<dbReference type="Gene3D" id="1.10.340.30">
    <property type="entry name" value="Hypothetical protein, domain 2"/>
    <property type="match status" value="1"/>
</dbReference>
<evidence type="ECO:0000313" key="5">
    <source>
        <dbReference type="Proteomes" id="UP001501074"/>
    </source>
</evidence>
<feature type="region of interest" description="Disordered" evidence="3">
    <location>
        <begin position="1"/>
        <end position="36"/>
    </location>
</feature>
<accession>A0ABP6Z019</accession>
<protein>
    <recommendedName>
        <fullName evidence="6">3-methyladenine DNA glycosylase/8-oxoguanine DNA glycosylase</fullName>
    </recommendedName>
</protein>
<dbReference type="PANTHER" id="PTHR43003:SF6">
    <property type="entry name" value="DNA GLYCOSYLASE"/>
    <property type="match status" value="1"/>
</dbReference>
<keyword evidence="5" id="KW-1185">Reference proteome</keyword>
<dbReference type="PANTHER" id="PTHR43003">
    <property type="entry name" value="DNA-3-METHYLADENINE GLYCOSYLASE"/>
    <property type="match status" value="1"/>
</dbReference>
<feature type="compositionally biased region" description="Polar residues" evidence="3">
    <location>
        <begin position="12"/>
        <end position="24"/>
    </location>
</feature>
<dbReference type="InterPro" id="IPR051912">
    <property type="entry name" value="Alkylbase_DNA_Glycosylase/TA"/>
</dbReference>
<sequence length="387" mass="42136">MIPRGFRPPIDSSVQDVRVTTSDGPTRRNPAGTGGIVTRGQLSGLSGLGGHCAEPVTPARAPRSRKEPARLTAARTVTPVRSASRTYRPAAPISVHHILSGLRRGGSDPCFRTQPGDPIWRATRTPDGPAFLRLVVRTTSGEVEATAWGAGAQWVLDGVPELLGEGDDASGFVPRPEHTKLVQAWRSRPGYRVPRSRAVFEALVPAALEQRVTGLEARRAWRILVVKFGEPAPGPAPEAAGMYVPPDAATWRQIPSWVWLKAGVDEARRRAVLAAAQVAGRLEETVGLPHDEAARRLRTVPGIGIWTAAEVRQRAHGDPDAFSWADYHVSRNVSWALTGTVMDDAGCAEVIECYRGQRYRVQKLLELDAVTRPRRAPRMTLPTHLPR</sequence>
<evidence type="ECO:0008006" key="6">
    <source>
        <dbReference type="Google" id="ProtNLM"/>
    </source>
</evidence>
<reference evidence="5" key="1">
    <citation type="journal article" date="2019" name="Int. J. Syst. Evol. Microbiol.">
        <title>The Global Catalogue of Microorganisms (GCM) 10K type strain sequencing project: providing services to taxonomists for standard genome sequencing and annotation.</title>
        <authorList>
            <consortium name="The Broad Institute Genomics Platform"/>
            <consortium name="The Broad Institute Genome Sequencing Center for Infectious Disease"/>
            <person name="Wu L."/>
            <person name="Ma J."/>
        </authorList>
    </citation>
    <scope>NUCLEOTIDE SEQUENCE [LARGE SCALE GENOMIC DNA]</scope>
    <source>
        <strain evidence="5">JCM 16902</strain>
    </source>
</reference>
<dbReference type="SUPFAM" id="SSF48150">
    <property type="entry name" value="DNA-glycosylase"/>
    <property type="match status" value="1"/>
</dbReference>
<keyword evidence="1" id="KW-0227">DNA damage</keyword>
<dbReference type="EMBL" id="BAAAZO010000001">
    <property type="protein sequence ID" value="GAA3591489.1"/>
    <property type="molecule type" value="Genomic_DNA"/>
</dbReference>
<evidence type="ECO:0000256" key="3">
    <source>
        <dbReference type="SAM" id="MobiDB-lite"/>
    </source>
</evidence>
<feature type="region of interest" description="Disordered" evidence="3">
    <location>
        <begin position="55"/>
        <end position="85"/>
    </location>
</feature>
<evidence type="ECO:0000256" key="2">
    <source>
        <dbReference type="ARBA" id="ARBA00023204"/>
    </source>
</evidence>
<gene>
    <name evidence="4" type="ORF">GCM10022223_02530</name>
</gene>